<evidence type="ECO:0000313" key="2">
    <source>
        <dbReference type="Proteomes" id="UP000749559"/>
    </source>
</evidence>
<comment type="caution">
    <text evidence="1">The sequence shown here is derived from an EMBL/GenBank/DDBJ whole genome shotgun (WGS) entry which is preliminary data.</text>
</comment>
<dbReference type="PROSITE" id="PS50096">
    <property type="entry name" value="IQ"/>
    <property type="match status" value="1"/>
</dbReference>
<gene>
    <name evidence="1" type="ORF">OFUS_LOCUS1769</name>
</gene>
<dbReference type="EMBL" id="CAIIXF020000001">
    <property type="protein sequence ID" value="CAH1774272.1"/>
    <property type="molecule type" value="Genomic_DNA"/>
</dbReference>
<accession>A0A8S4N0E1</accession>
<keyword evidence="2" id="KW-1185">Reference proteome</keyword>
<sequence>MIIHYVDEAIVQDGAAHENVKKCFGDLEFKLSTTAASITGKTRFNGKPPQSLITALNAEKQNRKELITPIAQLESNPTLSSLCLQLSISGSTQPSAQDVTEYRLPSLNNGLYKHTILDQTTPKSYDLPMGMILPLDKEMPCIDTNKEIKDPTVHDRPVIRKEARRIQKLRRWRMNRHQLKKLRKRMKYEYRKQRIYKAKKKEAAIQAELDAIMLAAKEWDPLKDVVKQNLDFARRGGYSVNVWETRNKKQS</sequence>
<dbReference type="OrthoDB" id="6139741at2759"/>
<evidence type="ECO:0000313" key="1">
    <source>
        <dbReference type="EMBL" id="CAH1774272.1"/>
    </source>
</evidence>
<proteinExistence type="predicted"/>
<evidence type="ECO:0008006" key="3">
    <source>
        <dbReference type="Google" id="ProtNLM"/>
    </source>
</evidence>
<organism evidence="1 2">
    <name type="scientific">Owenia fusiformis</name>
    <name type="common">Polychaete worm</name>
    <dbReference type="NCBI Taxonomy" id="6347"/>
    <lineage>
        <taxon>Eukaryota</taxon>
        <taxon>Metazoa</taxon>
        <taxon>Spiralia</taxon>
        <taxon>Lophotrochozoa</taxon>
        <taxon>Annelida</taxon>
        <taxon>Polychaeta</taxon>
        <taxon>Sedentaria</taxon>
        <taxon>Canalipalpata</taxon>
        <taxon>Sabellida</taxon>
        <taxon>Oweniida</taxon>
        <taxon>Oweniidae</taxon>
        <taxon>Owenia</taxon>
    </lineage>
</organism>
<protein>
    <recommendedName>
        <fullName evidence="3">Mitochondrial mRNA-processing protein COX24 C-terminal domain-containing protein</fullName>
    </recommendedName>
</protein>
<dbReference type="Proteomes" id="UP000749559">
    <property type="component" value="Unassembled WGS sequence"/>
</dbReference>
<dbReference type="AlphaFoldDB" id="A0A8S4N0E1"/>
<reference evidence="1" key="1">
    <citation type="submission" date="2022-03" db="EMBL/GenBank/DDBJ databases">
        <authorList>
            <person name="Martin C."/>
        </authorList>
    </citation>
    <scope>NUCLEOTIDE SEQUENCE</scope>
</reference>
<name>A0A8S4N0E1_OWEFU</name>